<feature type="transmembrane region" description="Helical" evidence="3">
    <location>
        <begin position="197"/>
        <end position="220"/>
    </location>
</feature>
<comment type="similarity">
    <text evidence="1">Belongs to the TMEM121 family.</text>
</comment>
<feature type="transmembrane region" description="Helical" evidence="3">
    <location>
        <begin position="7"/>
        <end position="27"/>
    </location>
</feature>
<feature type="compositionally biased region" description="Basic residues" evidence="2">
    <location>
        <begin position="233"/>
        <end position="242"/>
    </location>
</feature>
<organism evidence="4 5">
    <name type="scientific">Patiria miniata</name>
    <name type="common">Bat star</name>
    <name type="synonym">Asterina miniata</name>
    <dbReference type="NCBI Taxonomy" id="46514"/>
    <lineage>
        <taxon>Eukaryota</taxon>
        <taxon>Metazoa</taxon>
        <taxon>Echinodermata</taxon>
        <taxon>Eleutherozoa</taxon>
        <taxon>Asterozoa</taxon>
        <taxon>Asteroidea</taxon>
        <taxon>Valvatacea</taxon>
        <taxon>Valvatida</taxon>
        <taxon>Asterinidae</taxon>
        <taxon>Patiria</taxon>
    </lineage>
</organism>
<dbReference type="RefSeq" id="XP_038064074.1">
    <property type="nucleotide sequence ID" value="XM_038208146.1"/>
</dbReference>
<sequence length="336" mass="37952">MSTGEKVRGLVADIGVKLLCLAVLAGQSAFLDHVLIHYGQGTGFQRGYQWIIIDVIVFVFWVSAFIASRRQSGQPIYPLPKTRQDLFYEFPFAYSCWLVYACVFVAKVIRIIHNIDVTGLHEGIFSPIVFKIAVSLSSILFLVLAYSHHEGVDKREYKLQVQKLGNMASLAMLDSADLLDMIVTGDAEHILPYHVRSAIVAFGCICFIIPTAPLFALRFLASKQPRYPSQPKPKNKKKKKGNKDRGDPEEQDSHWEGAFLLKSVLFLLLVDIPFFAIRFHLWLQNGITASVFLTKNLLMVVRAVLDLISEMPQCTKNTKRDRPLLELGMVVRINKD</sequence>
<feature type="transmembrane region" description="Helical" evidence="3">
    <location>
        <begin position="47"/>
        <end position="67"/>
    </location>
</feature>
<accession>A0A914AKW6</accession>
<evidence type="ECO:0000313" key="4">
    <source>
        <dbReference type="EnsemblMetazoa" id="XP_038064074.1"/>
    </source>
</evidence>
<evidence type="ECO:0000256" key="2">
    <source>
        <dbReference type="SAM" id="MobiDB-lite"/>
    </source>
</evidence>
<evidence type="ECO:0000256" key="3">
    <source>
        <dbReference type="SAM" id="Phobius"/>
    </source>
</evidence>
<protein>
    <submittedName>
        <fullName evidence="4">Uncharacterized protein</fullName>
    </submittedName>
</protein>
<dbReference type="Pfam" id="PF14997">
    <property type="entry name" value="CECR6_TMEM121"/>
    <property type="match status" value="2"/>
</dbReference>
<dbReference type="GeneID" id="119734610"/>
<feature type="transmembrane region" description="Helical" evidence="3">
    <location>
        <begin position="259"/>
        <end position="281"/>
    </location>
</feature>
<keyword evidence="3" id="KW-0812">Transmembrane</keyword>
<keyword evidence="3" id="KW-0472">Membrane</keyword>
<dbReference type="OrthoDB" id="5964337at2759"/>
<keyword evidence="5" id="KW-1185">Reference proteome</keyword>
<proteinExistence type="inferred from homology"/>
<dbReference type="OMA" id="HILPYHV"/>
<feature type="region of interest" description="Disordered" evidence="2">
    <location>
        <begin position="226"/>
        <end position="251"/>
    </location>
</feature>
<dbReference type="EnsemblMetazoa" id="XM_038208146.1">
    <property type="protein sequence ID" value="XP_038064074.1"/>
    <property type="gene ID" value="LOC119734610"/>
</dbReference>
<dbReference type="AlphaFoldDB" id="A0A914AKW6"/>
<dbReference type="PANTHER" id="PTHR47399">
    <property type="entry name" value="TRANSMEMBRANE PROTEIN 121B"/>
    <property type="match status" value="1"/>
</dbReference>
<feature type="transmembrane region" description="Helical" evidence="3">
    <location>
        <begin position="124"/>
        <end position="146"/>
    </location>
</feature>
<reference evidence="4" key="1">
    <citation type="submission" date="2022-11" db="UniProtKB">
        <authorList>
            <consortium name="EnsemblMetazoa"/>
        </authorList>
    </citation>
    <scope>IDENTIFICATION</scope>
</reference>
<evidence type="ECO:0000313" key="5">
    <source>
        <dbReference type="Proteomes" id="UP000887568"/>
    </source>
</evidence>
<dbReference type="PANTHER" id="PTHR47399:SF1">
    <property type="entry name" value="TRANSMEMBRANE PROTEIN 121B"/>
    <property type="match status" value="1"/>
</dbReference>
<keyword evidence="3" id="KW-1133">Transmembrane helix</keyword>
<evidence type="ECO:0000256" key="1">
    <source>
        <dbReference type="ARBA" id="ARBA00007711"/>
    </source>
</evidence>
<dbReference type="InterPro" id="IPR026624">
    <property type="entry name" value="CECR6"/>
</dbReference>
<feature type="transmembrane region" description="Helical" evidence="3">
    <location>
        <begin position="87"/>
        <end position="112"/>
    </location>
</feature>
<name>A0A914AKW6_PATMI</name>
<dbReference type="Proteomes" id="UP000887568">
    <property type="component" value="Unplaced"/>
</dbReference>
<dbReference type="InterPro" id="IPR032776">
    <property type="entry name" value="CECR6/TMEM121"/>
</dbReference>